<protein>
    <submittedName>
        <fullName evidence="2">N-acetyltransferase</fullName>
    </submittedName>
</protein>
<comment type="caution">
    <text evidence="2">The sequence shown here is derived from an EMBL/GenBank/DDBJ whole genome shotgun (WGS) entry which is preliminary data.</text>
</comment>
<feature type="domain" description="N-acetyltransferase" evidence="1">
    <location>
        <begin position="25"/>
        <end position="177"/>
    </location>
</feature>
<dbReference type="InterPro" id="IPR016181">
    <property type="entry name" value="Acyl_CoA_acyltransferase"/>
</dbReference>
<dbReference type="Proteomes" id="UP000275401">
    <property type="component" value="Unassembled WGS sequence"/>
</dbReference>
<dbReference type="PANTHER" id="PTHR43792">
    <property type="entry name" value="GNAT FAMILY, PUTATIVE (AFU_ORTHOLOGUE AFUA_3G00765)-RELATED-RELATED"/>
    <property type="match status" value="1"/>
</dbReference>
<dbReference type="PANTHER" id="PTHR43792:SF1">
    <property type="entry name" value="N-ACETYLTRANSFERASE DOMAIN-CONTAINING PROTEIN"/>
    <property type="match status" value="1"/>
</dbReference>
<accession>A0A3M8X017</accession>
<dbReference type="PROSITE" id="PS51186">
    <property type="entry name" value="GNAT"/>
    <property type="match status" value="1"/>
</dbReference>
<dbReference type="InterPro" id="IPR051531">
    <property type="entry name" value="N-acetyltransferase"/>
</dbReference>
<evidence type="ECO:0000313" key="2">
    <source>
        <dbReference type="EMBL" id="RNG34570.1"/>
    </source>
</evidence>
<evidence type="ECO:0000259" key="1">
    <source>
        <dbReference type="PROSITE" id="PS51186"/>
    </source>
</evidence>
<dbReference type="InterPro" id="IPR000182">
    <property type="entry name" value="GNAT_dom"/>
</dbReference>
<dbReference type="CDD" id="cd04301">
    <property type="entry name" value="NAT_SF"/>
    <property type="match status" value="1"/>
</dbReference>
<dbReference type="Gene3D" id="3.40.630.30">
    <property type="match status" value="1"/>
</dbReference>
<organism evidence="2 3">
    <name type="scientific">Streptomyces botrytidirepellens</name>
    <dbReference type="NCBI Taxonomy" id="2486417"/>
    <lineage>
        <taxon>Bacteria</taxon>
        <taxon>Bacillati</taxon>
        <taxon>Actinomycetota</taxon>
        <taxon>Actinomycetes</taxon>
        <taxon>Kitasatosporales</taxon>
        <taxon>Streptomycetaceae</taxon>
        <taxon>Streptomyces</taxon>
    </lineage>
</organism>
<keyword evidence="3" id="KW-1185">Reference proteome</keyword>
<dbReference type="Pfam" id="PF13302">
    <property type="entry name" value="Acetyltransf_3"/>
    <property type="match status" value="1"/>
</dbReference>
<dbReference type="SUPFAM" id="SSF55729">
    <property type="entry name" value="Acyl-CoA N-acyltransferases (Nat)"/>
    <property type="match status" value="1"/>
</dbReference>
<proteinExistence type="predicted"/>
<dbReference type="EMBL" id="RIBZ01000068">
    <property type="protein sequence ID" value="RNG34570.1"/>
    <property type="molecule type" value="Genomic_DNA"/>
</dbReference>
<reference evidence="2 3" key="1">
    <citation type="submission" date="2018-11" db="EMBL/GenBank/DDBJ databases">
        <title>The Potential of Streptomyces as Biocontrol Agents against the Tomato grey mould, Botrytis cinerea (Gray mold) Frontiers in Microbiology.</title>
        <authorList>
            <person name="Li D."/>
        </authorList>
    </citation>
    <scope>NUCLEOTIDE SEQUENCE [LARGE SCALE GENOMIC DNA]</scope>
    <source>
        <strain evidence="2 3">NEAU-LD23</strain>
    </source>
</reference>
<dbReference type="GO" id="GO:0016747">
    <property type="term" value="F:acyltransferase activity, transferring groups other than amino-acyl groups"/>
    <property type="evidence" value="ECO:0007669"/>
    <property type="project" value="InterPro"/>
</dbReference>
<evidence type="ECO:0000313" key="3">
    <source>
        <dbReference type="Proteomes" id="UP000275401"/>
    </source>
</evidence>
<dbReference type="AlphaFoldDB" id="A0A3M8X017"/>
<name>A0A3M8X017_9ACTN</name>
<sequence length="177" mass="19403">MCRVTSNPAVQAPPWWPARLETARLTMRPVAADDLPSIERLWRDERVRQFLGGPVPEEKIALRRHHLPGVPGAFATEDHATGACIGLVTVEPGSPRGGPEVSYTFLPEWWGRGLAREAVAAAVQWARELPGGNPVVAVTQSANTSSRRLLEAIGLSADYEMVEYGEPQTVYVTEHRS</sequence>
<keyword evidence="2" id="KW-0808">Transferase</keyword>
<gene>
    <name evidence="2" type="ORF">EEJ42_05290</name>
</gene>